<dbReference type="SUPFAM" id="SSF51735">
    <property type="entry name" value="NAD(P)-binding Rossmann-fold domains"/>
    <property type="match status" value="1"/>
</dbReference>
<gene>
    <name evidence="8" type="ORF">GCM10017577_35370</name>
</gene>
<dbReference type="SMART" id="SM00839">
    <property type="entry name" value="ELFV_dehydrog"/>
    <property type="match status" value="1"/>
</dbReference>
<feature type="active site" description="Proton donor" evidence="4">
    <location>
        <position position="103"/>
    </location>
</feature>
<feature type="site" description="Important for catalysis" evidence="5">
    <location>
        <position position="139"/>
    </location>
</feature>
<dbReference type="PANTHER" id="PTHR11606">
    <property type="entry name" value="GLUTAMATE DEHYDROGENASE"/>
    <property type="match status" value="1"/>
</dbReference>
<dbReference type="InterPro" id="IPR036291">
    <property type="entry name" value="NAD(P)-bd_dom_sf"/>
</dbReference>
<evidence type="ECO:0000259" key="7">
    <source>
        <dbReference type="SMART" id="SM00839"/>
    </source>
</evidence>
<dbReference type="InterPro" id="IPR006097">
    <property type="entry name" value="Glu/Leu/Phe/Val/Trp_DH_dimer"/>
</dbReference>
<dbReference type="InterPro" id="IPR006095">
    <property type="entry name" value="Glu/Leu/Phe/Val/Trp_DH"/>
</dbReference>
<dbReference type="Pfam" id="PF02812">
    <property type="entry name" value="ELFV_dehydrog_N"/>
    <property type="match status" value="1"/>
</dbReference>
<dbReference type="InterPro" id="IPR046346">
    <property type="entry name" value="Aminoacid_DH-like_N_sf"/>
</dbReference>
<dbReference type="PANTHER" id="PTHR11606:SF13">
    <property type="entry name" value="GLUTAMATE DEHYDROGENASE 1, MITOCHONDRIAL"/>
    <property type="match status" value="1"/>
</dbReference>
<evidence type="ECO:0000313" key="9">
    <source>
        <dbReference type="Proteomes" id="UP001143463"/>
    </source>
</evidence>
<dbReference type="PROSITE" id="PS00074">
    <property type="entry name" value="GLFV_DEHYDROGENASE"/>
    <property type="match status" value="1"/>
</dbReference>
<dbReference type="EMBL" id="BSFQ01000014">
    <property type="protein sequence ID" value="GLL12396.1"/>
    <property type="molecule type" value="Genomic_DNA"/>
</dbReference>
<evidence type="ECO:0000313" key="8">
    <source>
        <dbReference type="EMBL" id="GLL12396.1"/>
    </source>
</evidence>
<dbReference type="GO" id="GO:0004352">
    <property type="term" value="F:glutamate dehydrogenase (NAD+) activity"/>
    <property type="evidence" value="ECO:0007669"/>
    <property type="project" value="TreeGrafter"/>
</dbReference>
<reference evidence="8" key="2">
    <citation type="submission" date="2023-01" db="EMBL/GenBank/DDBJ databases">
        <authorList>
            <person name="Sun Q."/>
            <person name="Evtushenko L."/>
        </authorList>
    </citation>
    <scope>NUCLEOTIDE SEQUENCE</scope>
    <source>
        <strain evidence="8">VKM Ac-1069</strain>
    </source>
</reference>
<dbReference type="AlphaFoldDB" id="A0A9W6L5F2"/>
<comment type="similarity">
    <text evidence="1 3 6">Belongs to the Glu/Leu/Phe/Val dehydrogenases family.</text>
</comment>
<dbReference type="Pfam" id="PF00208">
    <property type="entry name" value="ELFV_dehydrog"/>
    <property type="match status" value="1"/>
</dbReference>
<evidence type="ECO:0000256" key="4">
    <source>
        <dbReference type="PIRSR" id="PIRSR000185-1"/>
    </source>
</evidence>
<dbReference type="SUPFAM" id="SSF53223">
    <property type="entry name" value="Aminoacid dehydrogenase-like, N-terminal domain"/>
    <property type="match status" value="1"/>
</dbReference>
<evidence type="ECO:0000256" key="1">
    <source>
        <dbReference type="ARBA" id="ARBA00006382"/>
    </source>
</evidence>
<evidence type="ECO:0000256" key="6">
    <source>
        <dbReference type="RuleBase" id="RU004417"/>
    </source>
</evidence>
<feature type="domain" description="Glutamate/phenylalanine/leucine/valine/L-tryptophan dehydrogenase C-terminal" evidence="7">
    <location>
        <begin position="191"/>
        <end position="421"/>
    </location>
</feature>
<proteinExistence type="inferred from homology"/>
<reference evidence="8" key="1">
    <citation type="journal article" date="2014" name="Int. J. Syst. Evol. Microbiol.">
        <title>Complete genome sequence of Corynebacterium casei LMG S-19264T (=DSM 44701T), isolated from a smear-ripened cheese.</title>
        <authorList>
            <consortium name="US DOE Joint Genome Institute (JGI-PGF)"/>
            <person name="Walter F."/>
            <person name="Albersmeier A."/>
            <person name="Kalinowski J."/>
            <person name="Ruckert C."/>
        </authorList>
    </citation>
    <scope>NUCLEOTIDE SEQUENCE</scope>
    <source>
        <strain evidence="8">VKM Ac-1069</strain>
    </source>
</reference>
<dbReference type="GO" id="GO:0006538">
    <property type="term" value="P:L-glutamate catabolic process"/>
    <property type="evidence" value="ECO:0007669"/>
    <property type="project" value="TreeGrafter"/>
</dbReference>
<dbReference type="Gene3D" id="3.40.50.10860">
    <property type="entry name" value="Leucine Dehydrogenase, chain A, domain 1"/>
    <property type="match status" value="1"/>
</dbReference>
<dbReference type="InterPro" id="IPR014362">
    <property type="entry name" value="Glu_DH"/>
</dbReference>
<dbReference type="PRINTS" id="PR00082">
    <property type="entry name" value="GLFDHDRGNASE"/>
</dbReference>
<protein>
    <recommendedName>
        <fullName evidence="3">Glutamate dehydrogenase</fullName>
    </recommendedName>
</protein>
<dbReference type="Gene3D" id="3.40.50.720">
    <property type="entry name" value="NAD(P)-binding Rossmann-like Domain"/>
    <property type="match status" value="1"/>
</dbReference>
<dbReference type="InterPro" id="IPR033524">
    <property type="entry name" value="Glu/Leu/Phe/Val_DH_AS"/>
</dbReference>
<comment type="caution">
    <text evidence="8">The sequence shown here is derived from an EMBL/GenBank/DDBJ whole genome shotgun (WGS) entry which is preliminary data.</text>
</comment>
<dbReference type="InterPro" id="IPR006096">
    <property type="entry name" value="Glu/Leu/Phe/Val/Trp_DH_C"/>
</dbReference>
<dbReference type="Proteomes" id="UP001143463">
    <property type="component" value="Unassembled WGS sequence"/>
</dbReference>
<evidence type="ECO:0000256" key="5">
    <source>
        <dbReference type="PIRSR" id="PIRSR000185-3"/>
    </source>
</evidence>
<accession>A0A9W6L5F2</accession>
<keyword evidence="2 3" id="KW-0560">Oxidoreductase</keyword>
<keyword evidence="9" id="KW-1185">Reference proteome</keyword>
<dbReference type="RefSeq" id="WP_231498293.1">
    <property type="nucleotide sequence ID" value="NZ_BAAAUZ010000029.1"/>
</dbReference>
<evidence type="ECO:0000256" key="2">
    <source>
        <dbReference type="ARBA" id="ARBA00023002"/>
    </source>
</evidence>
<sequence>MTTMQEPMGPLGTPIEVPAAPVPAVLPAAAAPAPRDREPYLRVTWTDPVTGARGHLVVHTLRSGIATGGTRMRAGCTLAEVEDLARGMAAKTAAFDLPVGGAKGGIDFDPKDPRAIGVLERFCQAMRPWIDGHWVTAEDLGVPQHLIDEVFERIGLGQSYHAAISRSADPAATLERVRRGLDARVPGGLLGDVIGGYGVAHACLGAASAFGWAVEGTTVAIQGIGTMGGAAAWYLHEAGMRVVAMADAAGTLYDPDGLDVPALLELRDGFGEIDRTRLPAGVARLPRSAVVGLPADVFVPAAISYAITPDNSYDVAAKVVVEAANAATTPEAEAMLAARGVPVVPDFVANAGAAAWAWWLLLGRVGMTCDDAVTAEESFTMLRTQMADKVRLLLDRWVSDGVPPRLTGLGLAVSDLDDTAGRYALVIP</sequence>
<dbReference type="PIRSF" id="PIRSF000185">
    <property type="entry name" value="Glu_DH"/>
    <property type="match status" value="1"/>
</dbReference>
<name>A0A9W6L5F2_9PSEU</name>
<evidence type="ECO:0000256" key="3">
    <source>
        <dbReference type="PIRNR" id="PIRNR000185"/>
    </source>
</evidence>
<organism evidence="8 9">
    <name type="scientific">Pseudonocardia halophobica</name>
    <dbReference type="NCBI Taxonomy" id="29401"/>
    <lineage>
        <taxon>Bacteria</taxon>
        <taxon>Bacillati</taxon>
        <taxon>Actinomycetota</taxon>
        <taxon>Actinomycetes</taxon>
        <taxon>Pseudonocardiales</taxon>
        <taxon>Pseudonocardiaceae</taxon>
        <taxon>Pseudonocardia</taxon>
    </lineage>
</organism>